<dbReference type="GO" id="GO:0016301">
    <property type="term" value="F:kinase activity"/>
    <property type="evidence" value="ECO:0007669"/>
    <property type="project" value="UniProtKB-KW"/>
</dbReference>
<feature type="domain" description="Protein kinase" evidence="8">
    <location>
        <begin position="80"/>
        <end position="326"/>
    </location>
</feature>
<keyword evidence="7" id="KW-0472">Membrane</keyword>
<keyword evidence="7" id="KW-1133">Transmembrane helix</keyword>
<dbReference type="SUPFAM" id="SSF48452">
    <property type="entry name" value="TPR-like"/>
    <property type="match status" value="2"/>
</dbReference>
<dbReference type="InterPro" id="IPR011009">
    <property type="entry name" value="Kinase-like_dom_sf"/>
</dbReference>
<dbReference type="SMART" id="SM00220">
    <property type="entry name" value="S_TKc"/>
    <property type="match status" value="1"/>
</dbReference>
<reference evidence="10" key="1">
    <citation type="journal article" date="2019" name="Int. J. Syst. Evol. Microbiol.">
        <title>The Global Catalogue of Microorganisms (GCM) 10K type strain sequencing project: providing services to taxonomists for standard genome sequencing and annotation.</title>
        <authorList>
            <consortium name="The Broad Institute Genomics Platform"/>
            <consortium name="The Broad Institute Genome Sequencing Center for Infectious Disease"/>
            <person name="Wu L."/>
            <person name="Ma J."/>
        </authorList>
    </citation>
    <scope>NUCLEOTIDE SEQUENCE [LARGE SCALE GENOMIC DNA]</scope>
    <source>
        <strain evidence="10">CGMCC-1.15741</strain>
    </source>
</reference>
<gene>
    <name evidence="9" type="ORF">ACFQDM_10945</name>
</gene>
<dbReference type="Pfam" id="PF00069">
    <property type="entry name" value="Pkinase"/>
    <property type="match status" value="1"/>
</dbReference>
<feature type="transmembrane region" description="Helical" evidence="7">
    <location>
        <begin position="351"/>
        <end position="372"/>
    </location>
</feature>
<organism evidence="9 10">
    <name type="scientific">Ponticaulis profundi</name>
    <dbReference type="NCBI Taxonomy" id="2665222"/>
    <lineage>
        <taxon>Bacteria</taxon>
        <taxon>Pseudomonadati</taxon>
        <taxon>Pseudomonadota</taxon>
        <taxon>Alphaproteobacteria</taxon>
        <taxon>Hyphomonadales</taxon>
        <taxon>Hyphomonadaceae</taxon>
        <taxon>Ponticaulis</taxon>
    </lineage>
</organism>
<accession>A0ABW1SBF9</accession>
<dbReference type="CDD" id="cd14014">
    <property type="entry name" value="STKc_PknB_like"/>
    <property type="match status" value="1"/>
</dbReference>
<protein>
    <submittedName>
        <fullName evidence="9">Protein kinase</fullName>
    </submittedName>
</protein>
<evidence type="ECO:0000313" key="9">
    <source>
        <dbReference type="EMBL" id="MFC6198603.1"/>
    </source>
</evidence>
<dbReference type="PROSITE" id="PS00107">
    <property type="entry name" value="PROTEIN_KINASE_ATP"/>
    <property type="match status" value="1"/>
</dbReference>
<evidence type="ECO:0000256" key="7">
    <source>
        <dbReference type="SAM" id="Phobius"/>
    </source>
</evidence>
<dbReference type="Gene3D" id="1.10.510.10">
    <property type="entry name" value="Transferase(Phosphotransferase) domain 1"/>
    <property type="match status" value="1"/>
</dbReference>
<dbReference type="EMBL" id="JBHSSW010000012">
    <property type="protein sequence ID" value="MFC6198603.1"/>
    <property type="molecule type" value="Genomic_DNA"/>
</dbReference>
<name>A0ABW1SBF9_9PROT</name>
<comment type="caution">
    <text evidence="9">The sequence shown here is derived from an EMBL/GenBank/DDBJ whole genome shotgun (WGS) entry which is preliminary data.</text>
</comment>
<dbReference type="InterPro" id="IPR000719">
    <property type="entry name" value="Prot_kinase_dom"/>
</dbReference>
<feature type="repeat" description="TPR" evidence="5">
    <location>
        <begin position="639"/>
        <end position="672"/>
    </location>
</feature>
<keyword evidence="2 6" id="KW-0547">Nucleotide-binding</keyword>
<keyword evidence="3 9" id="KW-0418">Kinase</keyword>
<dbReference type="SMART" id="SM00028">
    <property type="entry name" value="TPR"/>
    <property type="match status" value="4"/>
</dbReference>
<evidence type="ECO:0000256" key="3">
    <source>
        <dbReference type="ARBA" id="ARBA00022777"/>
    </source>
</evidence>
<dbReference type="Gene3D" id="3.30.200.20">
    <property type="entry name" value="Phosphorylase Kinase, domain 1"/>
    <property type="match status" value="1"/>
</dbReference>
<dbReference type="Gene3D" id="1.25.40.10">
    <property type="entry name" value="Tetratricopeptide repeat domain"/>
    <property type="match status" value="2"/>
</dbReference>
<dbReference type="InterPro" id="IPR019734">
    <property type="entry name" value="TPR_rpt"/>
</dbReference>
<evidence type="ECO:0000256" key="6">
    <source>
        <dbReference type="PROSITE-ProRule" id="PRU10141"/>
    </source>
</evidence>
<evidence type="ECO:0000313" key="10">
    <source>
        <dbReference type="Proteomes" id="UP001596303"/>
    </source>
</evidence>
<keyword evidence="1" id="KW-0808">Transferase</keyword>
<dbReference type="Proteomes" id="UP001596303">
    <property type="component" value="Unassembled WGS sequence"/>
</dbReference>
<evidence type="ECO:0000256" key="1">
    <source>
        <dbReference type="ARBA" id="ARBA00022679"/>
    </source>
</evidence>
<keyword evidence="7" id="KW-0812">Transmembrane</keyword>
<proteinExistence type="predicted"/>
<dbReference type="SUPFAM" id="SSF56112">
    <property type="entry name" value="Protein kinase-like (PK-like)"/>
    <property type="match status" value="1"/>
</dbReference>
<dbReference type="InterPro" id="IPR008271">
    <property type="entry name" value="Ser/Thr_kinase_AS"/>
</dbReference>
<sequence>MTGKIDWARVDSELTHMHTLDADEARQRLDTLRQTDPDMTEVIQHFAGRDRHMASFLRTSAPDGPLVENTLPAGTRCGVWELEHVLGHGGMGAVYKAKRADGLYDQSAAVKVVRIASPNQRDRFDLERQRLARLEHPGIARIIDGGVEGEDLAYLAMEYIDGAPIDHWLRDERADQKQVVALFLRVAEVVSYVHARLVLHRDLKPANILVSREGEVKLIDFGIGSELSEAGASTVPTAVTLAFAAPEQLNERLNSVASDIFALGVTLYTLLSGALPARQTSGAIQIDHTSVGSAELAAIIEKATRADPEARYQAVEGLVDDLKHYLSGYPVQTYSNAPAYRTGKFISRYPISTALAAGLIIALIGGLGFSLYSADQTQKALVQAENALERERMATMSEAAFSETLQGLFESGLATDELTEVMLARAEEAHQLSEASADNAAQIVFAIGRSFVFRGDYADAIKVLEPWLDAGYGPEHLKWQGRVDLAFAYQRMLEWDTALPIFREARDYFASLSDIPTYETVLIANQIAANTLEDEDNQEVIRQAERALKLDPTDNERLYYYSALLSTFRRIGDHDRAYEIALEALELLESRPLLDRHRGMDIRFFGADLAVYVMGDAARARDIMVPIIERPDLDAFPAAIAHSLLGTALGELGQYDEAMGHYAQALDHAEKAAGKASGLYSTTIADQVELELLNGDIEAAGQRLEAFEDAEIEGERQLPWRYWLAKAHLVFASGDPEAALDMLASKGITPETAVQSYRKFRVDRLREEGLNVDSLPERVAALENKSD</sequence>
<keyword evidence="5" id="KW-0802">TPR repeat</keyword>
<dbReference type="InterPro" id="IPR011990">
    <property type="entry name" value="TPR-like_helical_dom_sf"/>
</dbReference>
<dbReference type="PROSITE" id="PS00108">
    <property type="entry name" value="PROTEIN_KINASE_ST"/>
    <property type="match status" value="1"/>
</dbReference>
<feature type="binding site" evidence="6">
    <location>
        <position position="111"/>
    </location>
    <ligand>
        <name>ATP</name>
        <dbReference type="ChEBI" id="CHEBI:30616"/>
    </ligand>
</feature>
<dbReference type="PANTHER" id="PTHR43289">
    <property type="entry name" value="MITOGEN-ACTIVATED PROTEIN KINASE KINASE KINASE 20-RELATED"/>
    <property type="match status" value="1"/>
</dbReference>
<dbReference type="InterPro" id="IPR017441">
    <property type="entry name" value="Protein_kinase_ATP_BS"/>
</dbReference>
<evidence type="ECO:0000256" key="5">
    <source>
        <dbReference type="PROSITE-ProRule" id="PRU00339"/>
    </source>
</evidence>
<dbReference type="PROSITE" id="PS50005">
    <property type="entry name" value="TPR"/>
    <property type="match status" value="1"/>
</dbReference>
<dbReference type="RefSeq" id="WP_377378954.1">
    <property type="nucleotide sequence ID" value="NZ_JBHSSW010000012.1"/>
</dbReference>
<evidence type="ECO:0000256" key="2">
    <source>
        <dbReference type="ARBA" id="ARBA00022741"/>
    </source>
</evidence>
<dbReference type="PANTHER" id="PTHR43289:SF34">
    <property type="entry name" value="SERINE_THREONINE-PROTEIN KINASE YBDM-RELATED"/>
    <property type="match status" value="1"/>
</dbReference>
<evidence type="ECO:0000259" key="8">
    <source>
        <dbReference type="PROSITE" id="PS50011"/>
    </source>
</evidence>
<dbReference type="PROSITE" id="PS50011">
    <property type="entry name" value="PROTEIN_KINASE_DOM"/>
    <property type="match status" value="1"/>
</dbReference>
<keyword evidence="4 6" id="KW-0067">ATP-binding</keyword>
<keyword evidence="10" id="KW-1185">Reference proteome</keyword>
<evidence type="ECO:0000256" key="4">
    <source>
        <dbReference type="ARBA" id="ARBA00022840"/>
    </source>
</evidence>